<dbReference type="EMBL" id="JWZT01000433">
    <property type="protein sequence ID" value="KII74430.1"/>
    <property type="molecule type" value="Genomic_DNA"/>
</dbReference>
<gene>
    <name evidence="1" type="ORF">RF11_07799</name>
</gene>
<sequence>MGVTLFELNDERRARSVLANKDNNSTCFKFAVDRSIGSLLLPEIKCGRMRFVGSNSVLRFDFKDGEIDGETIIDGVIEFFSTTIVHTLIYDTKTFFGTTKCTSMNAGPITL</sequence>
<accession>A0A0C2NDP5</accession>
<keyword evidence="2" id="KW-1185">Reference proteome</keyword>
<reference evidence="1 2" key="1">
    <citation type="journal article" date="2014" name="Genome Biol. Evol.">
        <title>The genome of the myxosporean Thelohanellus kitauei shows adaptations to nutrient acquisition within its fish host.</title>
        <authorList>
            <person name="Yang Y."/>
            <person name="Xiong J."/>
            <person name="Zhou Z."/>
            <person name="Huo F."/>
            <person name="Miao W."/>
            <person name="Ran C."/>
            <person name="Liu Y."/>
            <person name="Zhang J."/>
            <person name="Feng J."/>
            <person name="Wang M."/>
            <person name="Wang M."/>
            <person name="Wang L."/>
            <person name="Yao B."/>
        </authorList>
    </citation>
    <scope>NUCLEOTIDE SEQUENCE [LARGE SCALE GENOMIC DNA]</scope>
    <source>
        <strain evidence="1">Wuqing</strain>
    </source>
</reference>
<evidence type="ECO:0000313" key="2">
    <source>
        <dbReference type="Proteomes" id="UP000031668"/>
    </source>
</evidence>
<evidence type="ECO:0000313" key="1">
    <source>
        <dbReference type="EMBL" id="KII74430.1"/>
    </source>
</evidence>
<comment type="caution">
    <text evidence="1">The sequence shown here is derived from an EMBL/GenBank/DDBJ whole genome shotgun (WGS) entry which is preliminary data.</text>
</comment>
<proteinExistence type="predicted"/>
<organism evidence="1 2">
    <name type="scientific">Thelohanellus kitauei</name>
    <name type="common">Myxosporean</name>
    <dbReference type="NCBI Taxonomy" id="669202"/>
    <lineage>
        <taxon>Eukaryota</taxon>
        <taxon>Metazoa</taxon>
        <taxon>Cnidaria</taxon>
        <taxon>Myxozoa</taxon>
        <taxon>Myxosporea</taxon>
        <taxon>Bivalvulida</taxon>
        <taxon>Platysporina</taxon>
        <taxon>Myxobolidae</taxon>
        <taxon>Thelohanellus</taxon>
    </lineage>
</organism>
<dbReference type="Proteomes" id="UP000031668">
    <property type="component" value="Unassembled WGS sequence"/>
</dbReference>
<name>A0A0C2NDP5_THEKT</name>
<dbReference type="AlphaFoldDB" id="A0A0C2NDP5"/>
<protein>
    <submittedName>
        <fullName evidence="1">Uncharacterized protein</fullName>
    </submittedName>
</protein>